<dbReference type="RefSeq" id="WP_405339866.1">
    <property type="nucleotide sequence ID" value="NZ_JBANFI010000005.1"/>
</dbReference>
<gene>
    <name evidence="2" type="ORF">V6U78_09665</name>
</gene>
<dbReference type="EMBL" id="JBANFI010000005">
    <property type="protein sequence ID" value="MFK7161302.1"/>
    <property type="molecule type" value="Genomic_DNA"/>
</dbReference>
<organism evidence="2 3">
    <name type="scientific">Marinospirillum alkalitolerans</name>
    <dbReference type="NCBI Taxonomy" id="3123374"/>
    <lineage>
        <taxon>Bacteria</taxon>
        <taxon>Pseudomonadati</taxon>
        <taxon>Pseudomonadota</taxon>
        <taxon>Gammaproteobacteria</taxon>
        <taxon>Oceanospirillales</taxon>
        <taxon>Oceanospirillaceae</taxon>
        <taxon>Marinospirillum</taxon>
    </lineage>
</organism>
<proteinExistence type="predicted"/>
<evidence type="ECO:0000313" key="3">
    <source>
        <dbReference type="Proteomes" id="UP001621714"/>
    </source>
</evidence>
<dbReference type="Proteomes" id="UP001621714">
    <property type="component" value="Unassembled WGS sequence"/>
</dbReference>
<keyword evidence="3" id="KW-1185">Reference proteome</keyword>
<name>A0ABW8PYC5_9GAMM</name>
<sequence>MKKIATSLLLASCSFGLLADTSLPLASGLQLEGEVLSQIELSDGQRKENVWFSINTSQVQGSSSESLSNCILTSHLSLQQGSLQAQPQQLRCITLEGEVFTSPAGFPARLNLATADVCTSSGASCTQVTLQPQATYLFQLSANTQLNAEYNATRELNRMRLELEPDQAP</sequence>
<feature type="signal peptide" evidence="1">
    <location>
        <begin position="1"/>
        <end position="19"/>
    </location>
</feature>
<feature type="chain" id="PRO_5047464347" evidence="1">
    <location>
        <begin position="20"/>
        <end position="169"/>
    </location>
</feature>
<keyword evidence="1" id="KW-0732">Signal</keyword>
<accession>A0ABW8PYC5</accession>
<evidence type="ECO:0000256" key="1">
    <source>
        <dbReference type="SAM" id="SignalP"/>
    </source>
</evidence>
<evidence type="ECO:0000313" key="2">
    <source>
        <dbReference type="EMBL" id="MFK7161302.1"/>
    </source>
</evidence>
<reference evidence="2 3" key="1">
    <citation type="submission" date="2024-02" db="EMBL/GenBank/DDBJ databases">
        <title>Marinospirillum sp. MEB 164 isolated from Lonar lake sediment.</title>
        <authorList>
            <person name="Joshi A."/>
            <person name="Thite S."/>
        </authorList>
    </citation>
    <scope>NUCLEOTIDE SEQUENCE [LARGE SCALE GENOMIC DNA]</scope>
    <source>
        <strain evidence="2 3">MEB164</strain>
    </source>
</reference>
<comment type="caution">
    <text evidence="2">The sequence shown here is derived from an EMBL/GenBank/DDBJ whole genome shotgun (WGS) entry which is preliminary data.</text>
</comment>
<protein>
    <submittedName>
        <fullName evidence="2">Uncharacterized protein</fullName>
    </submittedName>
</protein>